<sequence length="105" mass="11124">MSTPRPPVDPPVTGWAPATASTAWRRAAAAVLALALALPGAAVLTLVLWPLWSWFEARTGIESLGHSGPAGWCFVATYLAMAGLALAWVLRPRRAVKSGEASRFE</sequence>
<keyword evidence="3" id="KW-1185">Reference proteome</keyword>
<dbReference type="RefSeq" id="WP_139160440.1">
    <property type="nucleotide sequence ID" value="NZ_FMZC01000013.1"/>
</dbReference>
<keyword evidence="1" id="KW-1133">Transmembrane helix</keyword>
<dbReference type="EMBL" id="FMZC01000013">
    <property type="protein sequence ID" value="SDE19027.1"/>
    <property type="molecule type" value="Genomic_DNA"/>
</dbReference>
<evidence type="ECO:0000256" key="1">
    <source>
        <dbReference type="SAM" id="Phobius"/>
    </source>
</evidence>
<evidence type="ECO:0000313" key="2">
    <source>
        <dbReference type="EMBL" id="SDE19027.1"/>
    </source>
</evidence>
<name>A0A1G7AWS4_9BURK</name>
<dbReference type="AlphaFoldDB" id="A0A1G7AWS4"/>
<organism evidence="2 3">
    <name type="scientific">Paracidovorax valerianellae</name>
    <dbReference type="NCBI Taxonomy" id="187868"/>
    <lineage>
        <taxon>Bacteria</taxon>
        <taxon>Pseudomonadati</taxon>
        <taxon>Pseudomonadota</taxon>
        <taxon>Betaproteobacteria</taxon>
        <taxon>Burkholderiales</taxon>
        <taxon>Comamonadaceae</taxon>
        <taxon>Paracidovorax</taxon>
    </lineage>
</organism>
<proteinExistence type="predicted"/>
<feature type="transmembrane region" description="Helical" evidence="1">
    <location>
        <begin position="69"/>
        <end position="90"/>
    </location>
</feature>
<keyword evidence="1" id="KW-0472">Membrane</keyword>
<accession>A0A1G7AWS4</accession>
<dbReference type="STRING" id="187868.SAMN05192589_11383"/>
<dbReference type="Proteomes" id="UP000198781">
    <property type="component" value="Unassembled WGS sequence"/>
</dbReference>
<keyword evidence="1" id="KW-0812">Transmembrane</keyword>
<feature type="transmembrane region" description="Helical" evidence="1">
    <location>
        <begin position="27"/>
        <end position="49"/>
    </location>
</feature>
<gene>
    <name evidence="2" type="ORF">SAMN05192589_11383</name>
</gene>
<protein>
    <submittedName>
        <fullName evidence="2">Uncharacterized protein</fullName>
    </submittedName>
</protein>
<reference evidence="2 3" key="1">
    <citation type="submission" date="2016-10" db="EMBL/GenBank/DDBJ databases">
        <authorList>
            <person name="de Groot N.N."/>
        </authorList>
    </citation>
    <scope>NUCLEOTIDE SEQUENCE [LARGE SCALE GENOMIC DNA]</scope>
    <source>
        <strain evidence="2 3">DSM 16619</strain>
    </source>
</reference>
<evidence type="ECO:0000313" key="3">
    <source>
        <dbReference type="Proteomes" id="UP000198781"/>
    </source>
</evidence>
<dbReference type="OrthoDB" id="8821285at2"/>